<dbReference type="GO" id="GO:0005829">
    <property type="term" value="C:cytosol"/>
    <property type="evidence" value="ECO:0007669"/>
    <property type="project" value="TreeGrafter"/>
</dbReference>
<evidence type="ECO:0000256" key="13">
    <source>
        <dbReference type="PIRSR" id="PIRSR602481-2"/>
    </source>
</evidence>
<evidence type="ECO:0000313" key="16">
    <source>
        <dbReference type="EMBL" id="SOH03500.1"/>
    </source>
</evidence>
<dbReference type="InterPro" id="IPR036390">
    <property type="entry name" value="WH_DNA-bd_sf"/>
</dbReference>
<dbReference type="GO" id="GO:0003700">
    <property type="term" value="F:DNA-binding transcription factor activity"/>
    <property type="evidence" value="ECO:0007669"/>
    <property type="project" value="InterPro"/>
</dbReference>
<dbReference type="PANTHER" id="PTHR33202">
    <property type="entry name" value="ZINC UPTAKE REGULATION PROTEIN"/>
    <property type="match status" value="1"/>
</dbReference>
<evidence type="ECO:0000256" key="6">
    <source>
        <dbReference type="ARBA" id="ARBA00022491"/>
    </source>
</evidence>
<dbReference type="GO" id="GO:0045892">
    <property type="term" value="P:negative regulation of DNA-templated transcription"/>
    <property type="evidence" value="ECO:0007669"/>
    <property type="project" value="TreeGrafter"/>
</dbReference>
<reference evidence="17" key="4">
    <citation type="submission" date="2017-10" db="EMBL/GenBank/DDBJ databases">
        <authorList>
            <person name="Frank J."/>
        </authorList>
    </citation>
    <scope>NUCLEOTIDE SEQUENCE [LARGE SCALE GENOMIC DNA]</scope>
</reference>
<comment type="cofactor">
    <cofactor evidence="12">
        <name>Zn(2+)</name>
        <dbReference type="ChEBI" id="CHEBI:29105"/>
    </cofactor>
    <text evidence="12">Binds 1 zinc ion per subunit.</text>
</comment>
<dbReference type="GO" id="GO:0000976">
    <property type="term" value="F:transcription cis-regulatory region binding"/>
    <property type="evidence" value="ECO:0007669"/>
    <property type="project" value="TreeGrafter"/>
</dbReference>
<keyword evidence="7 12" id="KW-0479">Metal-binding</keyword>
<dbReference type="CDD" id="cd07153">
    <property type="entry name" value="Fur_like"/>
    <property type="match status" value="1"/>
</dbReference>
<evidence type="ECO:0000256" key="4">
    <source>
        <dbReference type="ARBA" id="ARBA00020910"/>
    </source>
</evidence>
<keyword evidence="11" id="KW-0804">Transcription</keyword>
<dbReference type="PANTHER" id="PTHR33202:SF2">
    <property type="entry name" value="FERRIC UPTAKE REGULATION PROTEIN"/>
    <property type="match status" value="1"/>
</dbReference>
<reference evidence="16" key="3">
    <citation type="submission" date="2017-10" db="EMBL/GenBank/DDBJ databases">
        <authorList>
            <person name="Banno H."/>
            <person name="Chua N.-H."/>
        </authorList>
    </citation>
    <scope>NUCLEOTIDE SEQUENCE [LARGE SCALE GENOMIC DNA]</scope>
    <source>
        <strain evidence="16">Kuenenia_mbr1_ru-nijmegen</strain>
    </source>
</reference>
<comment type="similarity">
    <text evidence="2">Belongs to the Fur family.</text>
</comment>
<comment type="cofactor">
    <cofactor evidence="13">
        <name>Mn(2+)</name>
        <dbReference type="ChEBI" id="CHEBI:29035"/>
    </cofactor>
    <cofactor evidence="13">
        <name>Fe(2+)</name>
        <dbReference type="ChEBI" id="CHEBI:29033"/>
    </cofactor>
    <text evidence="13">Binds 1 Mn(2+) or Fe(2+) ion per subunit.</text>
</comment>
<dbReference type="EMBL" id="CT573071">
    <property type="protein sequence ID" value="CAJ73883.1"/>
    <property type="molecule type" value="Genomic_DNA"/>
</dbReference>
<gene>
    <name evidence="14" type="primary">fur</name>
    <name evidence="16" type="synonym">fur_1</name>
    <name evidence="15" type="ORF">KsCSTR_15290</name>
    <name evidence="16" type="ORF">KSMBR1_0989</name>
    <name evidence="14" type="ORF">kuste3126</name>
</gene>
<comment type="subcellular location">
    <subcellularLocation>
        <location evidence="1">Cytoplasm</location>
    </subcellularLocation>
</comment>
<evidence type="ECO:0000313" key="15">
    <source>
        <dbReference type="EMBL" id="QII10908.1"/>
    </source>
</evidence>
<evidence type="ECO:0000256" key="5">
    <source>
        <dbReference type="ARBA" id="ARBA00022490"/>
    </source>
</evidence>
<keyword evidence="8 12" id="KW-0862">Zinc</keyword>
<dbReference type="Gene3D" id="1.10.10.10">
    <property type="entry name" value="Winged helix-like DNA-binding domain superfamily/Winged helix DNA-binding domain"/>
    <property type="match status" value="1"/>
</dbReference>
<proteinExistence type="inferred from homology"/>
<sequence>MDSEEEKFIEFLYSRGLKYTTERKSVFTHVFESHKHFEADELLVDLRLNGYKVSKATIYRSLALLVESGLLREVISGERHTHYEHVHGQEHHDHLVCDNCGKIIEFFEKKIENLQVAVCKKNKFVPKSHRLQIQGLCEDCFKKPDEKLCQ</sequence>
<name>Q1Q1K7_KUEST</name>
<feature type="binding site" evidence="12">
    <location>
        <position position="97"/>
    </location>
    <ligand>
        <name>Zn(2+)</name>
        <dbReference type="ChEBI" id="CHEBI:29105"/>
    </ligand>
</feature>
<reference evidence="14" key="2">
    <citation type="submission" date="2006-01" db="EMBL/GenBank/DDBJ databases">
        <authorList>
            <person name="Genoscope"/>
        </authorList>
    </citation>
    <scope>NUCLEOTIDE SEQUENCE</scope>
</reference>
<accession>Q1Q1K7</accession>
<keyword evidence="13" id="KW-0408">Iron</keyword>
<reference evidence="15 18" key="5">
    <citation type="submission" date="2020-02" db="EMBL/GenBank/DDBJ databases">
        <title>Newly sequenced genome of strain CSTR1 showed variability in Candidatus Kuenenia stuttgartiensis genomes.</title>
        <authorList>
            <person name="Ding C."/>
            <person name="Adrian L."/>
        </authorList>
    </citation>
    <scope>NUCLEOTIDE SEQUENCE [LARGE SCALE GENOMIC DNA]</scope>
    <source>
        <strain evidence="15 18">CSTR1</strain>
    </source>
</reference>
<protein>
    <recommendedName>
        <fullName evidence="4">Ferric uptake regulation protein</fullName>
    </recommendedName>
</protein>
<feature type="binding site" evidence="12">
    <location>
        <position position="100"/>
    </location>
    <ligand>
        <name>Zn(2+)</name>
        <dbReference type="ChEBI" id="CHEBI:29105"/>
    </ligand>
</feature>
<feature type="binding site" evidence="13">
    <location>
        <position position="112"/>
    </location>
    <ligand>
        <name>Fe cation</name>
        <dbReference type="ChEBI" id="CHEBI:24875"/>
    </ligand>
</feature>
<dbReference type="InterPro" id="IPR036388">
    <property type="entry name" value="WH-like_DNA-bd_sf"/>
</dbReference>
<dbReference type="Gene3D" id="3.30.1490.190">
    <property type="match status" value="1"/>
</dbReference>
<feature type="binding site" evidence="13">
    <location>
        <position position="91"/>
    </location>
    <ligand>
        <name>Fe cation</name>
        <dbReference type="ChEBI" id="CHEBI:24875"/>
    </ligand>
</feature>
<comment type="subunit">
    <text evidence="3">Homodimer.</text>
</comment>
<keyword evidence="5" id="KW-0963">Cytoplasm</keyword>
<dbReference type="GO" id="GO:0008270">
    <property type="term" value="F:zinc ion binding"/>
    <property type="evidence" value="ECO:0007669"/>
    <property type="project" value="TreeGrafter"/>
</dbReference>
<dbReference type="InterPro" id="IPR043135">
    <property type="entry name" value="Fur_C"/>
</dbReference>
<dbReference type="Proteomes" id="UP000221734">
    <property type="component" value="Chromosome Kuenenia_stuttgartiensis_MBR1"/>
</dbReference>
<dbReference type="Pfam" id="PF01475">
    <property type="entry name" value="FUR"/>
    <property type="match status" value="1"/>
</dbReference>
<keyword evidence="9" id="KW-0805">Transcription regulation</keyword>
<evidence type="ECO:0000256" key="8">
    <source>
        <dbReference type="ARBA" id="ARBA00022833"/>
    </source>
</evidence>
<evidence type="ECO:0000256" key="10">
    <source>
        <dbReference type="ARBA" id="ARBA00023125"/>
    </source>
</evidence>
<feature type="binding site" evidence="12">
    <location>
        <position position="137"/>
    </location>
    <ligand>
        <name>Zn(2+)</name>
        <dbReference type="ChEBI" id="CHEBI:29105"/>
    </ligand>
</feature>
<evidence type="ECO:0000313" key="17">
    <source>
        <dbReference type="Proteomes" id="UP000221734"/>
    </source>
</evidence>
<evidence type="ECO:0000256" key="2">
    <source>
        <dbReference type="ARBA" id="ARBA00007957"/>
    </source>
</evidence>
<organism evidence="14">
    <name type="scientific">Kuenenia stuttgartiensis</name>
    <dbReference type="NCBI Taxonomy" id="174633"/>
    <lineage>
        <taxon>Bacteria</taxon>
        <taxon>Pseudomonadati</taxon>
        <taxon>Planctomycetota</taxon>
        <taxon>Candidatus Brocadiia</taxon>
        <taxon>Candidatus Brocadiales</taxon>
        <taxon>Candidatus Brocadiaceae</taxon>
        <taxon>Candidatus Kuenenia</taxon>
    </lineage>
</organism>
<dbReference type="SUPFAM" id="SSF46785">
    <property type="entry name" value="Winged helix' DNA-binding domain"/>
    <property type="match status" value="1"/>
</dbReference>
<evidence type="ECO:0000256" key="12">
    <source>
        <dbReference type="PIRSR" id="PIRSR602481-1"/>
    </source>
</evidence>
<dbReference type="OrthoDB" id="8659436at2"/>
<dbReference type="InterPro" id="IPR002481">
    <property type="entry name" value="FUR"/>
</dbReference>
<dbReference type="Proteomes" id="UP000501926">
    <property type="component" value="Chromosome"/>
</dbReference>
<keyword evidence="17" id="KW-1185">Reference proteome</keyword>
<keyword evidence="6" id="KW-0678">Repressor</keyword>
<evidence type="ECO:0000256" key="1">
    <source>
        <dbReference type="ARBA" id="ARBA00004496"/>
    </source>
</evidence>
<evidence type="ECO:0000313" key="18">
    <source>
        <dbReference type="Proteomes" id="UP000501926"/>
    </source>
</evidence>
<dbReference type="GO" id="GO:1900376">
    <property type="term" value="P:regulation of secondary metabolite biosynthetic process"/>
    <property type="evidence" value="ECO:0007669"/>
    <property type="project" value="TreeGrafter"/>
</dbReference>
<dbReference type="AlphaFoldDB" id="Q1Q1K7"/>
<reference evidence="14" key="1">
    <citation type="journal article" date="2006" name="Nature">
        <title>Deciphering the evolution and metabolism of an anammox bacterium from a community genome.</title>
        <authorList>
            <person name="Strous M."/>
            <person name="Pelletier E."/>
            <person name="Mangenot S."/>
            <person name="Rattei T."/>
            <person name="Lehner A."/>
            <person name="Taylor M.W."/>
            <person name="Horn M."/>
            <person name="Daims H."/>
            <person name="Bartol-Mavel D."/>
            <person name="Wincker P."/>
            <person name="Barbe V."/>
            <person name="Fonknechten N."/>
            <person name="Vallenet D."/>
            <person name="Segurens B."/>
            <person name="Schenowitz-Truong C."/>
            <person name="Medigue C."/>
            <person name="Collingro A."/>
            <person name="Snel B."/>
            <person name="Dutilh B.E."/>
            <person name="OpDenCamp H.J.M."/>
            <person name="vanDerDrift C."/>
            <person name="Cirpus I."/>
            <person name="vanDePas-Schoonen K.T."/>
            <person name="Harhangi H.R."/>
            <person name="vanNiftrik L."/>
            <person name="Schmid M."/>
            <person name="Keltjens J."/>
            <person name="vanDeVossenberg J."/>
            <person name="Kartal B."/>
            <person name="Meier H."/>
            <person name="Frishman D."/>
            <person name="Huynen M.A."/>
            <person name="Mewes H."/>
            <person name="Weissenbach J."/>
            <person name="Jetten M.S.M."/>
            <person name="Wagner M."/>
            <person name="LePaslier D."/>
        </authorList>
    </citation>
    <scope>NUCLEOTIDE SEQUENCE</scope>
</reference>
<dbReference type="EMBL" id="CP049055">
    <property type="protein sequence ID" value="QII10908.1"/>
    <property type="molecule type" value="Genomic_DNA"/>
</dbReference>
<dbReference type="RefSeq" id="WP_099324327.1">
    <property type="nucleotide sequence ID" value="NZ_CP049055.1"/>
</dbReference>
<dbReference type="KEGG" id="kst:KSMBR1_0989"/>
<dbReference type="EMBL" id="LT934425">
    <property type="protein sequence ID" value="SOH03500.1"/>
    <property type="molecule type" value="Genomic_DNA"/>
</dbReference>
<feature type="binding site" evidence="12">
    <location>
        <position position="140"/>
    </location>
    <ligand>
        <name>Zn(2+)</name>
        <dbReference type="ChEBI" id="CHEBI:29105"/>
    </ligand>
</feature>
<feature type="binding site" evidence="13">
    <location>
        <position position="129"/>
    </location>
    <ligand>
        <name>Fe cation</name>
        <dbReference type="ChEBI" id="CHEBI:24875"/>
    </ligand>
</feature>
<evidence type="ECO:0000313" key="14">
    <source>
        <dbReference type="EMBL" id="CAJ73883.1"/>
    </source>
</evidence>
<evidence type="ECO:0000256" key="3">
    <source>
        <dbReference type="ARBA" id="ARBA00011738"/>
    </source>
</evidence>
<evidence type="ECO:0000256" key="7">
    <source>
        <dbReference type="ARBA" id="ARBA00022723"/>
    </source>
</evidence>
<evidence type="ECO:0000256" key="11">
    <source>
        <dbReference type="ARBA" id="ARBA00023163"/>
    </source>
</evidence>
<feature type="binding site" evidence="13">
    <location>
        <position position="93"/>
    </location>
    <ligand>
        <name>Fe cation</name>
        <dbReference type="ChEBI" id="CHEBI:24875"/>
    </ligand>
</feature>
<keyword evidence="10" id="KW-0238">DNA-binding</keyword>
<evidence type="ECO:0000256" key="9">
    <source>
        <dbReference type="ARBA" id="ARBA00023015"/>
    </source>
</evidence>